<feature type="non-terminal residue" evidence="1">
    <location>
        <position position="1"/>
    </location>
</feature>
<reference evidence="1" key="1">
    <citation type="journal article" date="2010" name="Science">
        <title>Plasticity of animal genome architecture unmasked by rapid evolution of a pelagic tunicate.</title>
        <authorList>
            <person name="Denoeud F."/>
            <person name="Henriet S."/>
            <person name="Mungpakdee S."/>
            <person name="Aury J.M."/>
            <person name="Da Silva C."/>
            <person name="Brinkmann H."/>
            <person name="Mikhaleva J."/>
            <person name="Olsen L.C."/>
            <person name="Jubin C."/>
            <person name="Canestro C."/>
            <person name="Bouquet J.M."/>
            <person name="Danks G."/>
            <person name="Poulain J."/>
            <person name="Campsteijn C."/>
            <person name="Adamski M."/>
            <person name="Cross I."/>
            <person name="Yadetie F."/>
            <person name="Muffato M."/>
            <person name="Louis A."/>
            <person name="Butcher S."/>
            <person name="Tsagkogeorga G."/>
            <person name="Konrad A."/>
            <person name="Singh S."/>
            <person name="Jensen M.F."/>
            <person name="Cong E.H."/>
            <person name="Eikeseth-Otteraa H."/>
            <person name="Noel B."/>
            <person name="Anthouard V."/>
            <person name="Porcel B.M."/>
            <person name="Kachouri-Lafond R."/>
            <person name="Nishino A."/>
            <person name="Ugolini M."/>
            <person name="Chourrout P."/>
            <person name="Nishida H."/>
            <person name="Aasland R."/>
            <person name="Huzurbazar S."/>
            <person name="Westhof E."/>
            <person name="Delsuc F."/>
            <person name="Lehrach H."/>
            <person name="Reinhardt R."/>
            <person name="Weissenbach J."/>
            <person name="Roy S.W."/>
            <person name="Artiguenave F."/>
            <person name="Postlethwait J.H."/>
            <person name="Manak J.R."/>
            <person name="Thompson E.M."/>
            <person name="Jaillon O."/>
            <person name="Du Pasquier L."/>
            <person name="Boudinot P."/>
            <person name="Liberles D.A."/>
            <person name="Volff J.N."/>
            <person name="Philippe H."/>
            <person name="Lenhard B."/>
            <person name="Roest Crollius H."/>
            <person name="Wincker P."/>
            <person name="Chourrout D."/>
        </authorList>
    </citation>
    <scope>NUCLEOTIDE SEQUENCE [LARGE SCALE GENOMIC DNA]</scope>
</reference>
<sequence>IWSRQGRFRW</sequence>
<protein>
    <submittedName>
        <fullName evidence="1">Uncharacterized protein</fullName>
    </submittedName>
</protein>
<accession>E4YYP5</accession>
<organism evidence="1">
    <name type="scientific">Oikopleura dioica</name>
    <name type="common">Tunicate</name>
    <dbReference type="NCBI Taxonomy" id="34765"/>
    <lineage>
        <taxon>Eukaryota</taxon>
        <taxon>Metazoa</taxon>
        <taxon>Chordata</taxon>
        <taxon>Tunicata</taxon>
        <taxon>Appendicularia</taxon>
        <taxon>Copelata</taxon>
        <taxon>Oikopleuridae</taxon>
        <taxon>Oikopleura</taxon>
    </lineage>
</organism>
<evidence type="ECO:0000313" key="1">
    <source>
        <dbReference type="EMBL" id="CBY40573.1"/>
    </source>
</evidence>
<dbReference type="Proteomes" id="UP000011014">
    <property type="component" value="Unassembled WGS sequence"/>
</dbReference>
<name>E4YYP5_OIKDI</name>
<proteinExistence type="predicted"/>
<gene>
    <name evidence="1" type="ORF">GSOID_T00022591001</name>
</gene>
<dbReference type="EMBL" id="FN655994">
    <property type="protein sequence ID" value="CBY40573.1"/>
    <property type="molecule type" value="Genomic_DNA"/>
</dbReference>